<dbReference type="Gene3D" id="1.25.40.470">
    <property type="match status" value="1"/>
</dbReference>
<feature type="repeat" description="WD" evidence="4">
    <location>
        <begin position="191"/>
        <end position="223"/>
    </location>
</feature>
<dbReference type="Pfam" id="PF00400">
    <property type="entry name" value="WD40"/>
    <property type="match status" value="3"/>
</dbReference>
<gene>
    <name evidence="7" type="ORF">ADEAN_000497300</name>
</gene>
<dbReference type="GO" id="GO:0005929">
    <property type="term" value="C:cilium"/>
    <property type="evidence" value="ECO:0007669"/>
    <property type="project" value="UniProtKB-SubCell"/>
</dbReference>
<feature type="domain" description="IFT80/172/WDR35 TPR" evidence="6">
    <location>
        <begin position="622"/>
        <end position="767"/>
    </location>
</feature>
<dbReference type="OrthoDB" id="408728at2759"/>
<proteinExistence type="predicted"/>
<evidence type="ECO:0000256" key="2">
    <source>
        <dbReference type="ARBA" id="ARBA00023069"/>
    </source>
</evidence>
<dbReference type="InterPro" id="IPR036322">
    <property type="entry name" value="WD40_repeat_dom_sf"/>
</dbReference>
<dbReference type="Pfam" id="PF23387">
    <property type="entry name" value="TPR_IFT80_172"/>
    <property type="match status" value="1"/>
</dbReference>
<dbReference type="PROSITE" id="PS50294">
    <property type="entry name" value="WD_REPEATS_REGION"/>
    <property type="match status" value="2"/>
</dbReference>
<feature type="repeat" description="WD" evidence="4">
    <location>
        <begin position="103"/>
        <end position="135"/>
    </location>
</feature>
<comment type="subcellular location">
    <subcellularLocation>
        <location evidence="1">Cell projection</location>
        <location evidence="1">Cilium</location>
    </subcellularLocation>
</comment>
<name>A0A7G2CDL2_9TRYP</name>
<evidence type="ECO:0000259" key="5">
    <source>
        <dbReference type="Pfam" id="PF23335"/>
    </source>
</evidence>
<keyword evidence="8" id="KW-1185">Reference proteome</keyword>
<dbReference type="InterPro" id="IPR056456">
    <property type="entry name" value="Beta-prop_IFT80_2nd"/>
</dbReference>
<keyword evidence="3" id="KW-0966">Cell projection</keyword>
<dbReference type="VEuPathDB" id="TriTrypDB:ADEAN_000497300"/>
<dbReference type="InterPro" id="IPR015943">
    <property type="entry name" value="WD40/YVTN_repeat-like_dom_sf"/>
</dbReference>
<protein>
    <submittedName>
        <fullName evidence="7">WD domain, G-beta repeat, putative</fullName>
    </submittedName>
</protein>
<evidence type="ECO:0000259" key="6">
    <source>
        <dbReference type="Pfam" id="PF23387"/>
    </source>
</evidence>
<dbReference type="PROSITE" id="PS50082">
    <property type="entry name" value="WD_REPEATS_2"/>
    <property type="match status" value="2"/>
</dbReference>
<reference evidence="7 8" key="1">
    <citation type="submission" date="2020-08" db="EMBL/GenBank/DDBJ databases">
        <authorList>
            <person name="Newling K."/>
            <person name="Davey J."/>
            <person name="Forrester S."/>
        </authorList>
    </citation>
    <scope>NUCLEOTIDE SEQUENCE [LARGE SCALE GENOMIC DNA]</scope>
    <source>
        <strain evidence="8">Crithidia deanei Carvalho (ATCC PRA-265)</strain>
    </source>
</reference>
<evidence type="ECO:0000256" key="4">
    <source>
        <dbReference type="PROSITE-ProRule" id="PRU00221"/>
    </source>
</evidence>
<dbReference type="InterPro" id="IPR056157">
    <property type="entry name" value="TPR_IFT80_172_dom"/>
</dbReference>
<feature type="domain" description="IFT80 second beta-propeller" evidence="5">
    <location>
        <begin position="307"/>
        <end position="594"/>
    </location>
</feature>
<accession>A0A7G2CDL2</accession>
<evidence type="ECO:0000256" key="1">
    <source>
        <dbReference type="ARBA" id="ARBA00004138"/>
    </source>
</evidence>
<dbReference type="PANTHER" id="PTHR24098">
    <property type="entry name" value="OUTER SEGMENT 5"/>
    <property type="match status" value="1"/>
</dbReference>
<dbReference type="PANTHER" id="PTHR24098:SF0">
    <property type="entry name" value="OUTER SEGMENT 5"/>
    <property type="match status" value="1"/>
</dbReference>
<dbReference type="Proteomes" id="UP000515908">
    <property type="component" value="Chromosome 09"/>
</dbReference>
<dbReference type="Gene3D" id="2.130.10.10">
    <property type="entry name" value="YVTN repeat-like/Quinoprotein amine dehydrogenase"/>
    <property type="match status" value="2"/>
</dbReference>
<keyword evidence="4" id="KW-0853">WD repeat</keyword>
<dbReference type="SUPFAM" id="SSF50978">
    <property type="entry name" value="WD40 repeat-like"/>
    <property type="match status" value="2"/>
</dbReference>
<keyword evidence="2" id="KW-0969">Cilium</keyword>
<dbReference type="GO" id="GO:0030992">
    <property type="term" value="C:intraciliary transport particle B"/>
    <property type="evidence" value="ECO:0007669"/>
    <property type="project" value="TreeGrafter"/>
</dbReference>
<evidence type="ECO:0000313" key="8">
    <source>
        <dbReference type="Proteomes" id="UP000515908"/>
    </source>
</evidence>
<dbReference type="SMART" id="SM00320">
    <property type="entry name" value="WD40"/>
    <property type="match status" value="7"/>
</dbReference>
<dbReference type="FunFam" id="1.25.40.470:FF:000007">
    <property type="entry name" value="Intraflagellar transport 80 homolog (Chlamydomonas)"/>
    <property type="match status" value="1"/>
</dbReference>
<dbReference type="InterPro" id="IPR001680">
    <property type="entry name" value="WD40_rpt"/>
</dbReference>
<evidence type="ECO:0000256" key="3">
    <source>
        <dbReference type="ARBA" id="ARBA00023273"/>
    </source>
</evidence>
<sequence length="776" mass="85828">MRLTISAAKERHQEACTAVAVSLTGDVITGSDDFSVRRWNTNGEAIGVVKQFDSCVTYVSWVPSTTAGKTRSQRPESDMCLVACADGTFFFVNVANGRVERTIEAHVGSITGLVYSADASSIITSGEDGCVKVWSQAGIPRSTLANAGKCVYALCWGSETSELGGDCVLYCAGSEVIIKPLNPSVKKQLKWKAHNGVVLCADWSRMSGLIVTGGEDGTYKVWDPYGRNIFTSSAGDKPVTSVKFSADGEMFAVGSFMNVRLCDKTGWSHTYERMGEGSALSFQWSPDGTQMVMGCGTGAVCTAQIVDRKATWGSYAVTLVDSKRILLQDVVKDTHEDLEHRDKVIKIEMGYGYLVVCTTTQCVCYPMNRVGSPVQFDLKDAVITLKLAAKVFLLADCNQGIQIYTYEGRLVSVLRLQAALRPEIMASDLLAISPDTVAIRNPADQKEILFFDSNTGKPFDDATITHNLEIVSVHLSQPGAMHDRKVAFVDRNSDLHFGPAHTKAELAKLSAMVSSVSWHDQHETIVAVADGRLTTWYYPSILFSDRDLLPKTKEIRDGINDFTTNDRITNFFDTRVQIRRGEDGALLTVPVSPYPVIIFRLVEANDWDGATRLTRFLGDELLWAVLTGLALQKSELNIAEIGYGALSDLAKVRYVRAIKEIPIPEGRQAELALLQNHVAEAERVLLQSGLIYRCIDMHTRLFNWERALQIAKERKTHIDTVLARRQRFLSDTGKKETLESFKELSESVKINWGAINEKIKQELAKELERPNAKPYQ</sequence>
<dbReference type="GO" id="GO:0060271">
    <property type="term" value="P:cilium assembly"/>
    <property type="evidence" value="ECO:0007669"/>
    <property type="project" value="TreeGrafter"/>
</dbReference>
<dbReference type="AlphaFoldDB" id="A0A7G2CDL2"/>
<evidence type="ECO:0000313" key="7">
    <source>
        <dbReference type="EMBL" id="CAD2217495.1"/>
    </source>
</evidence>
<dbReference type="EMBL" id="LR877153">
    <property type="protein sequence ID" value="CAD2217495.1"/>
    <property type="molecule type" value="Genomic_DNA"/>
</dbReference>
<dbReference type="Pfam" id="PF23335">
    <property type="entry name" value="Beta-prop_IFT80_2nd"/>
    <property type="match status" value="1"/>
</dbReference>
<organism evidence="7 8">
    <name type="scientific">Angomonas deanei</name>
    <dbReference type="NCBI Taxonomy" id="59799"/>
    <lineage>
        <taxon>Eukaryota</taxon>
        <taxon>Discoba</taxon>
        <taxon>Euglenozoa</taxon>
        <taxon>Kinetoplastea</taxon>
        <taxon>Metakinetoplastina</taxon>
        <taxon>Trypanosomatida</taxon>
        <taxon>Trypanosomatidae</taxon>
        <taxon>Strigomonadinae</taxon>
        <taxon>Angomonas</taxon>
    </lineage>
</organism>